<name>A0A6J4U5B0_9BACT</name>
<dbReference type="GO" id="GO:0015808">
    <property type="term" value="P:L-alanine transport"/>
    <property type="evidence" value="ECO:0007669"/>
    <property type="project" value="TreeGrafter"/>
</dbReference>
<evidence type="ECO:0000256" key="2">
    <source>
        <dbReference type="ARBA" id="ARBA00022448"/>
    </source>
</evidence>
<dbReference type="PANTHER" id="PTHR11795:SF371">
    <property type="entry name" value="HIGH-AFFINITY BRANCHED-CHAIN AMINO ACID TRANSPORT SYSTEM PERMEASE PROTEIN LIVH"/>
    <property type="match status" value="1"/>
</dbReference>
<dbReference type="PANTHER" id="PTHR11795">
    <property type="entry name" value="BRANCHED-CHAIN AMINO ACID TRANSPORT SYSTEM PERMEASE PROTEIN LIVH"/>
    <property type="match status" value="1"/>
</dbReference>
<reference evidence="11" key="1">
    <citation type="submission" date="2020-02" db="EMBL/GenBank/DDBJ databases">
        <authorList>
            <person name="Meier V. D."/>
        </authorList>
    </citation>
    <scope>NUCLEOTIDE SEQUENCE</scope>
    <source>
        <strain evidence="11">AVDCRST_MAG70</strain>
    </source>
</reference>
<keyword evidence="2" id="KW-0813">Transport</keyword>
<dbReference type="GO" id="GO:0015192">
    <property type="term" value="F:L-phenylalanine transmembrane transporter activity"/>
    <property type="evidence" value="ECO:0007669"/>
    <property type="project" value="TreeGrafter"/>
</dbReference>
<keyword evidence="5 10" id="KW-0812">Transmembrane</keyword>
<dbReference type="GO" id="GO:0015190">
    <property type="term" value="F:L-leucine transmembrane transporter activity"/>
    <property type="evidence" value="ECO:0007669"/>
    <property type="project" value="TreeGrafter"/>
</dbReference>
<evidence type="ECO:0000256" key="5">
    <source>
        <dbReference type="ARBA" id="ARBA00022692"/>
    </source>
</evidence>
<evidence type="ECO:0000256" key="3">
    <source>
        <dbReference type="ARBA" id="ARBA00022475"/>
    </source>
</evidence>
<feature type="transmembrane region" description="Helical" evidence="10">
    <location>
        <begin position="214"/>
        <end position="235"/>
    </location>
</feature>
<keyword evidence="7 10" id="KW-1133">Transmembrane helix</keyword>
<dbReference type="InterPro" id="IPR052157">
    <property type="entry name" value="BCAA_transport_permease"/>
</dbReference>
<evidence type="ECO:0000256" key="6">
    <source>
        <dbReference type="ARBA" id="ARBA00022970"/>
    </source>
</evidence>
<keyword evidence="4" id="KW-0997">Cell inner membrane</keyword>
<evidence type="ECO:0000313" key="11">
    <source>
        <dbReference type="EMBL" id="CAA9540815.1"/>
    </source>
</evidence>
<evidence type="ECO:0000256" key="10">
    <source>
        <dbReference type="SAM" id="Phobius"/>
    </source>
</evidence>
<keyword evidence="6" id="KW-0029">Amino-acid transport</keyword>
<dbReference type="GO" id="GO:0042941">
    <property type="term" value="P:D-alanine transmembrane transport"/>
    <property type="evidence" value="ECO:0007669"/>
    <property type="project" value="TreeGrafter"/>
</dbReference>
<protein>
    <submittedName>
        <fullName evidence="11">High-affinity branched-chain amino acid transport system permease protein LivH</fullName>
    </submittedName>
</protein>
<feature type="transmembrane region" description="Helical" evidence="10">
    <location>
        <begin position="12"/>
        <end position="34"/>
    </location>
</feature>
<feature type="transmembrane region" description="Helical" evidence="10">
    <location>
        <begin position="106"/>
        <end position="128"/>
    </location>
</feature>
<keyword evidence="8 10" id="KW-0472">Membrane</keyword>
<accession>A0A6J4U5B0</accession>
<dbReference type="Pfam" id="PF02653">
    <property type="entry name" value="BPD_transp_2"/>
    <property type="match status" value="1"/>
</dbReference>
<evidence type="ECO:0000256" key="8">
    <source>
        <dbReference type="ARBA" id="ARBA00023136"/>
    </source>
</evidence>
<dbReference type="EMBL" id="CADCWH010000017">
    <property type="protein sequence ID" value="CAA9540815.1"/>
    <property type="molecule type" value="Genomic_DNA"/>
</dbReference>
<dbReference type="GO" id="GO:0005304">
    <property type="term" value="F:L-valine transmembrane transporter activity"/>
    <property type="evidence" value="ECO:0007669"/>
    <property type="project" value="TreeGrafter"/>
</dbReference>
<evidence type="ECO:0000256" key="4">
    <source>
        <dbReference type="ARBA" id="ARBA00022519"/>
    </source>
</evidence>
<comment type="subcellular location">
    <subcellularLocation>
        <location evidence="1">Cell membrane</location>
        <topology evidence="1">Multi-pass membrane protein</topology>
    </subcellularLocation>
</comment>
<organism evidence="11">
    <name type="scientific">uncultured Thermomicrobiales bacterium</name>
    <dbReference type="NCBI Taxonomy" id="1645740"/>
    <lineage>
        <taxon>Bacteria</taxon>
        <taxon>Pseudomonadati</taxon>
        <taxon>Thermomicrobiota</taxon>
        <taxon>Thermomicrobia</taxon>
        <taxon>Thermomicrobiales</taxon>
        <taxon>environmental samples</taxon>
    </lineage>
</organism>
<evidence type="ECO:0000256" key="1">
    <source>
        <dbReference type="ARBA" id="ARBA00004651"/>
    </source>
</evidence>
<comment type="similarity">
    <text evidence="9">Belongs to the binding-protein-dependent transport system permease family. LivHM subfamily.</text>
</comment>
<dbReference type="AlphaFoldDB" id="A0A6J4U5B0"/>
<dbReference type="CDD" id="cd06582">
    <property type="entry name" value="TM_PBP1_LivH_like"/>
    <property type="match status" value="1"/>
</dbReference>
<dbReference type="InterPro" id="IPR001851">
    <property type="entry name" value="ABC_transp_permease"/>
</dbReference>
<feature type="transmembrane region" description="Helical" evidence="10">
    <location>
        <begin position="46"/>
        <end position="64"/>
    </location>
</feature>
<feature type="transmembrane region" description="Helical" evidence="10">
    <location>
        <begin position="247"/>
        <end position="275"/>
    </location>
</feature>
<feature type="transmembrane region" description="Helical" evidence="10">
    <location>
        <begin position="167"/>
        <end position="185"/>
    </location>
</feature>
<sequence length="324" mass="34952">MDVNWTLFTQYVIIGIATGSLIALIALGYTLVYGIIELINFAHGEVFMMGAFFATTMIGISGVTNESSGIAIIGILLLGLIGSMIFSAAINYGIDRVAYKRLRNAPRLAPLIAAIGVSFILQNIGIYWHGSNPFTPPAIIPLEYRSMNVLTEWFGLETRIRVRPFDLFVVGITIPLLIGLVWFVYRTRIGTAMRATAQDREAAALMGIDINRTIGVAFILGGSLAGAAGLIALYYNNSARFQMGFQYGLYAFTAAVLGGIGNLTGAVMGGLLIGLTWSFSDGFMKQYVSGWGAQWTSSVIFAVLVLVMVFRPSGLLGEQTVDKV</sequence>
<dbReference type="GO" id="GO:0015188">
    <property type="term" value="F:L-isoleucine transmembrane transporter activity"/>
    <property type="evidence" value="ECO:0007669"/>
    <property type="project" value="TreeGrafter"/>
</dbReference>
<evidence type="ECO:0000256" key="7">
    <source>
        <dbReference type="ARBA" id="ARBA00022989"/>
    </source>
</evidence>
<dbReference type="GO" id="GO:0005886">
    <property type="term" value="C:plasma membrane"/>
    <property type="evidence" value="ECO:0007669"/>
    <property type="project" value="UniProtKB-SubCell"/>
</dbReference>
<proteinExistence type="inferred from homology"/>
<evidence type="ECO:0000256" key="9">
    <source>
        <dbReference type="ARBA" id="ARBA00037998"/>
    </source>
</evidence>
<keyword evidence="3" id="KW-1003">Cell membrane</keyword>
<gene>
    <name evidence="11" type="ORF">AVDCRST_MAG70-89</name>
</gene>
<feature type="transmembrane region" description="Helical" evidence="10">
    <location>
        <begin position="287"/>
        <end position="310"/>
    </location>
</feature>
<feature type="transmembrane region" description="Helical" evidence="10">
    <location>
        <begin position="70"/>
        <end position="94"/>
    </location>
</feature>
<dbReference type="GO" id="GO:1903806">
    <property type="term" value="P:L-isoleucine import across plasma membrane"/>
    <property type="evidence" value="ECO:0007669"/>
    <property type="project" value="TreeGrafter"/>
</dbReference>